<proteinExistence type="inferred from homology"/>
<protein>
    <submittedName>
        <fullName evidence="14">Neuropeptide FF receptor 2-like</fullName>
    </submittedName>
</protein>
<dbReference type="Pfam" id="PF00001">
    <property type="entry name" value="7tm_1"/>
    <property type="match status" value="1"/>
</dbReference>
<feature type="transmembrane region" description="Helical" evidence="10">
    <location>
        <begin position="272"/>
        <end position="298"/>
    </location>
</feature>
<keyword evidence="7 8" id="KW-0807">Transducer</keyword>
<comment type="subcellular location">
    <subcellularLocation>
        <location evidence="1">Membrane</location>
        <topology evidence="1">Multi-pass membrane protein</topology>
    </subcellularLocation>
</comment>
<evidence type="ECO:0000256" key="7">
    <source>
        <dbReference type="ARBA" id="ARBA00023224"/>
    </source>
</evidence>
<evidence type="ECO:0000256" key="9">
    <source>
        <dbReference type="SAM" id="MobiDB-lite"/>
    </source>
</evidence>
<evidence type="ECO:0000256" key="2">
    <source>
        <dbReference type="ARBA" id="ARBA00022692"/>
    </source>
</evidence>
<evidence type="ECO:0000256" key="8">
    <source>
        <dbReference type="RuleBase" id="RU000688"/>
    </source>
</evidence>
<feature type="transmembrane region" description="Helical" evidence="10">
    <location>
        <begin position="366"/>
        <end position="389"/>
    </location>
</feature>
<dbReference type="GO" id="GO:0007186">
    <property type="term" value="P:G protein-coupled receptor signaling pathway"/>
    <property type="evidence" value="ECO:0000318"/>
    <property type="project" value="GO_Central"/>
</dbReference>
<dbReference type="PROSITE" id="PS50262">
    <property type="entry name" value="G_PROTEIN_RECEP_F1_2"/>
    <property type="match status" value="1"/>
</dbReference>
<feature type="transmembrane region" description="Helical" evidence="10">
    <location>
        <begin position="326"/>
        <end position="346"/>
    </location>
</feature>
<reference evidence="12" key="1">
    <citation type="journal article" date="2008" name="Nature">
        <title>The amphioxus genome and the evolution of the chordate karyotype.</title>
        <authorList>
            <consortium name="US DOE Joint Genome Institute (JGI-PGF)"/>
            <person name="Putnam N.H."/>
            <person name="Butts T."/>
            <person name="Ferrier D.E.K."/>
            <person name="Furlong R.F."/>
            <person name="Hellsten U."/>
            <person name="Kawashima T."/>
            <person name="Robinson-Rechavi M."/>
            <person name="Shoguchi E."/>
            <person name="Terry A."/>
            <person name="Yu J.-K."/>
            <person name="Benito-Gutierrez E.L."/>
            <person name="Dubchak I."/>
            <person name="Garcia-Fernandez J."/>
            <person name="Gibson-Brown J.J."/>
            <person name="Grigoriev I.V."/>
            <person name="Horton A.C."/>
            <person name="de Jong P.J."/>
            <person name="Jurka J."/>
            <person name="Kapitonov V.V."/>
            <person name="Kohara Y."/>
            <person name="Kuroki Y."/>
            <person name="Lindquist E."/>
            <person name="Lucas S."/>
            <person name="Osoegawa K."/>
            <person name="Pennacchio L.A."/>
            <person name="Salamov A.A."/>
            <person name="Satou Y."/>
            <person name="Sauka-Spengler T."/>
            <person name="Schmutz J."/>
            <person name="Shin-I T."/>
            <person name="Toyoda A."/>
            <person name="Bronner-Fraser M."/>
            <person name="Fujiyama A."/>
            <person name="Holland L.Z."/>
            <person name="Holland P.W.H."/>
            <person name="Satoh N."/>
            <person name="Rokhsar D.S."/>
        </authorList>
    </citation>
    <scope>NUCLEOTIDE SEQUENCE [LARGE SCALE GENOMIC DNA]</scope>
    <source>
        <strain evidence="12">S238N-H82</strain>
        <tissue evidence="12">Testes</tissue>
    </source>
</reference>
<dbReference type="InterPro" id="IPR017452">
    <property type="entry name" value="GPCR_Rhodpsn_7TM"/>
</dbReference>
<keyword evidence="6 8" id="KW-0675">Receptor</keyword>
<evidence type="ECO:0000313" key="14">
    <source>
        <dbReference type="RefSeq" id="XP_035674363.1"/>
    </source>
</evidence>
<dbReference type="OMA" id="IANVDIH"/>
<feature type="transmembrane region" description="Helical" evidence="10">
    <location>
        <begin position="138"/>
        <end position="159"/>
    </location>
</feature>
<dbReference type="PANTHER" id="PTHR45695:SF15">
    <property type="entry name" value="OPSIN RH2"/>
    <property type="match status" value="1"/>
</dbReference>
<evidence type="ECO:0000256" key="3">
    <source>
        <dbReference type="ARBA" id="ARBA00022989"/>
    </source>
</evidence>
<dbReference type="PRINTS" id="PR00237">
    <property type="entry name" value="GPCRRHODOPSN"/>
</dbReference>
<keyword evidence="3 10" id="KW-1133">Transmembrane helix</keyword>
<evidence type="ECO:0000313" key="12">
    <source>
        <dbReference type="EMBL" id="EEN60522.1"/>
    </source>
</evidence>
<accession>C3YGL2</accession>
<dbReference type="AlphaFoldDB" id="C3YGL2"/>
<reference evidence="14" key="3">
    <citation type="submission" date="2025-04" db="UniProtKB">
        <authorList>
            <consortium name="RefSeq"/>
        </authorList>
    </citation>
    <scope>IDENTIFICATION</scope>
    <source>
        <strain evidence="14">S238N-H82</strain>
        <tissue evidence="14">Testes</tissue>
    </source>
</reference>
<feature type="transmembrane region" description="Helical" evidence="10">
    <location>
        <begin position="179"/>
        <end position="198"/>
    </location>
</feature>
<dbReference type="InParanoid" id="C3YGL2"/>
<dbReference type="GeneID" id="118414435"/>
<dbReference type="OrthoDB" id="2101615at2759"/>
<sequence length="685" mass="76539">MNTTAWMSSSSAQASQGFIVSHVPRTTPYDDVEPTAVNVTTSYDVVPSAEYFNIDVNVTFFNNVSSNVSVTTLGPPPPNTCPPGFFCREYWDLAQILGVQIFFIIFYVTIILLAVVGNAMVLWTVWRNKKLRTVTNYFIMNLAATDLVVGLFVVLFKLLEFATPVAVDFFNVPLCTALNFLQPVFVGASMLTLVAVSFERFNAICRPLDTKFTSKKRIVAMLVAVWVVPMVLCSLQLIPAAFFRMRLSSEMGTISRARCLDDIPNTIGDPTWYHVTLFLVLYALPLLFISVVCVRIVLRLRAMETPGSQLVNDRDMARKRDKNKKMVTRMVIAVAAAFAVCWTPFYVMNMSALNPDTNFIANSNLFFWHTLMYGLGFLNSAINPVIYIVMSDKFRRGFYTVFCCVPCRKLCRFSAEMANSKMLSHSSTSAPNQSLSTSPRRNLAVVHKNSPKLVKRVSFAKDLTLTTKVKVYGNRRMVDTDDQIKEADEDKARASPGVKRKTTWRNPARERRWLKLSWRKITKRVSSRSNADSGVYSISGEPPDIATHEDLCNDLPPEDGNQKTGANACPESADADDVSAIHSDHAIANVDIHIDIGGNDNLSYSHAPEGTTQSLHQEDVTIPEGFEIAPGYDQYSSEEEDTVPDFSDIPDFQEYCYTLAPALPKKPLKRGFRRTSTSLTSAVEV</sequence>
<name>C3YGL2_BRAFL</name>
<evidence type="ECO:0000256" key="6">
    <source>
        <dbReference type="ARBA" id="ARBA00023170"/>
    </source>
</evidence>
<evidence type="ECO:0000256" key="1">
    <source>
        <dbReference type="ARBA" id="ARBA00004141"/>
    </source>
</evidence>
<keyword evidence="2 8" id="KW-0812">Transmembrane</keyword>
<feature type="region of interest" description="Disordered" evidence="9">
    <location>
        <begin position="529"/>
        <end position="572"/>
    </location>
</feature>
<feature type="transmembrane region" description="Helical" evidence="10">
    <location>
        <begin position="101"/>
        <end position="126"/>
    </location>
</feature>
<dbReference type="Gene3D" id="1.20.1070.10">
    <property type="entry name" value="Rhodopsin 7-helix transmembrane proteins"/>
    <property type="match status" value="1"/>
</dbReference>
<dbReference type="PANTHER" id="PTHR45695">
    <property type="entry name" value="LEUCOKININ RECEPTOR-RELATED"/>
    <property type="match status" value="1"/>
</dbReference>
<dbReference type="GO" id="GO:0032870">
    <property type="term" value="P:cellular response to hormone stimulus"/>
    <property type="evidence" value="ECO:0000318"/>
    <property type="project" value="GO_Central"/>
</dbReference>
<dbReference type="GO" id="GO:0005886">
    <property type="term" value="C:plasma membrane"/>
    <property type="evidence" value="ECO:0000318"/>
    <property type="project" value="GO_Central"/>
</dbReference>
<evidence type="ECO:0000256" key="5">
    <source>
        <dbReference type="ARBA" id="ARBA00023136"/>
    </source>
</evidence>
<dbReference type="InterPro" id="IPR000276">
    <property type="entry name" value="GPCR_Rhodpsn"/>
</dbReference>
<keyword evidence="4 8" id="KW-0297">G-protein coupled receptor</keyword>
<evidence type="ECO:0000259" key="11">
    <source>
        <dbReference type="PROSITE" id="PS50262"/>
    </source>
</evidence>
<dbReference type="Proteomes" id="UP000001554">
    <property type="component" value="Chromosome 1"/>
</dbReference>
<keyword evidence="5 10" id="KW-0472">Membrane</keyword>
<gene>
    <name evidence="14" type="primary">LOC118414435</name>
    <name evidence="12" type="ORF">BRAFLDRAFT_79354</name>
</gene>
<feature type="domain" description="G-protein coupled receptors family 1 profile" evidence="11">
    <location>
        <begin position="117"/>
        <end position="387"/>
    </location>
</feature>
<dbReference type="eggNOG" id="KOG3656">
    <property type="taxonomic scope" value="Eukaryota"/>
</dbReference>
<comment type="similarity">
    <text evidence="8">Belongs to the G-protein coupled receptor 1 family.</text>
</comment>
<feature type="transmembrane region" description="Helical" evidence="10">
    <location>
        <begin position="218"/>
        <end position="242"/>
    </location>
</feature>
<dbReference type="PROSITE" id="PS00237">
    <property type="entry name" value="G_PROTEIN_RECEP_F1_1"/>
    <property type="match status" value="1"/>
</dbReference>
<evidence type="ECO:0000256" key="10">
    <source>
        <dbReference type="SAM" id="Phobius"/>
    </source>
</evidence>
<evidence type="ECO:0000256" key="4">
    <source>
        <dbReference type="ARBA" id="ARBA00023040"/>
    </source>
</evidence>
<reference evidence="13" key="2">
    <citation type="journal article" date="2020" name="Nat. Ecol. Evol.">
        <title>Deeply conserved synteny resolves early events in vertebrate evolution.</title>
        <authorList>
            <person name="Simakov O."/>
            <person name="Marletaz F."/>
            <person name="Yue J.X."/>
            <person name="O'Connell B."/>
            <person name="Jenkins J."/>
            <person name="Brandt A."/>
            <person name="Calef R."/>
            <person name="Tung C.H."/>
            <person name="Huang T.K."/>
            <person name="Schmutz J."/>
            <person name="Satoh N."/>
            <person name="Yu J.K."/>
            <person name="Putnam N.H."/>
            <person name="Green R.E."/>
            <person name="Rokhsar D.S."/>
        </authorList>
    </citation>
    <scope>NUCLEOTIDE SEQUENCE [LARGE SCALE GENOMIC DNA]</scope>
    <source>
        <strain evidence="13">S238N-H82</strain>
    </source>
</reference>
<keyword evidence="13" id="KW-1185">Reference proteome</keyword>
<dbReference type="KEGG" id="bfo:118414435"/>
<dbReference type="GO" id="GO:0004930">
    <property type="term" value="F:G protein-coupled receptor activity"/>
    <property type="evidence" value="ECO:0000318"/>
    <property type="project" value="GO_Central"/>
</dbReference>
<dbReference type="EMBL" id="GG666512">
    <property type="protein sequence ID" value="EEN60522.1"/>
    <property type="molecule type" value="Genomic_DNA"/>
</dbReference>
<dbReference type="CDD" id="cd14993">
    <property type="entry name" value="7tmA_CCKR-like"/>
    <property type="match status" value="1"/>
</dbReference>
<organism>
    <name type="scientific">Branchiostoma floridae</name>
    <name type="common">Florida lancelet</name>
    <name type="synonym">Amphioxus</name>
    <dbReference type="NCBI Taxonomy" id="7739"/>
    <lineage>
        <taxon>Eukaryota</taxon>
        <taxon>Metazoa</taxon>
        <taxon>Chordata</taxon>
        <taxon>Cephalochordata</taxon>
        <taxon>Leptocardii</taxon>
        <taxon>Amphioxiformes</taxon>
        <taxon>Branchiostomatidae</taxon>
        <taxon>Branchiostoma</taxon>
    </lineage>
</organism>
<evidence type="ECO:0000313" key="13">
    <source>
        <dbReference type="Proteomes" id="UP000001554"/>
    </source>
</evidence>
<dbReference type="RefSeq" id="XP_035674363.1">
    <property type="nucleotide sequence ID" value="XM_035818470.1"/>
</dbReference>
<dbReference type="SUPFAM" id="SSF81321">
    <property type="entry name" value="Family A G protein-coupled receptor-like"/>
    <property type="match status" value="1"/>
</dbReference>